<dbReference type="RefSeq" id="WP_063191519.1">
    <property type="nucleotide sequence ID" value="NZ_JBLGCT010000001.1"/>
</dbReference>
<dbReference type="SUPFAM" id="SSF56601">
    <property type="entry name" value="beta-lactamase/transpeptidase-like"/>
    <property type="match status" value="1"/>
</dbReference>
<dbReference type="AlphaFoldDB" id="A0A161T698"/>
<evidence type="ECO:0000313" key="3">
    <source>
        <dbReference type="Proteomes" id="UP000076510"/>
    </source>
</evidence>
<dbReference type="GO" id="GO:0030655">
    <property type="term" value="P:beta-lactam antibiotic catabolic process"/>
    <property type="evidence" value="ECO:0007669"/>
    <property type="project" value="InterPro"/>
</dbReference>
<proteinExistence type="predicted"/>
<evidence type="ECO:0000259" key="1">
    <source>
        <dbReference type="Pfam" id="PF13354"/>
    </source>
</evidence>
<sequence length="258" mass="29015">MEYLREEMMGIVQECSGKVSFSVLLDDESLSWEEDRRISSASLIKLPILMAAYEQIQTGRLRADAMIVLRHEDHVEGAGVLNGLHDGLTLSIEDLLTLMITVSDNTATNRLIELIGMDSINRFCLDWNLKGTFLNRKMMDFPSLEMGKDNWTSSEDVVSCLTLINEGPFEEASRKKMLTMLSRQQFRDKLPALLGDDVKVFNKTGELPGVEHDCAIIESASGKYAYVAVLTYELPAPEEGRRVIRTMGKLIGDYVHSF</sequence>
<dbReference type="Pfam" id="PF13354">
    <property type="entry name" value="Beta-lactamase2"/>
    <property type="match status" value="1"/>
</dbReference>
<evidence type="ECO:0000313" key="2">
    <source>
        <dbReference type="EMBL" id="KZE45240.1"/>
    </source>
</evidence>
<dbReference type="GO" id="GO:0008800">
    <property type="term" value="F:beta-lactamase activity"/>
    <property type="evidence" value="ECO:0007669"/>
    <property type="project" value="InterPro"/>
</dbReference>
<dbReference type="GO" id="GO:0046677">
    <property type="term" value="P:response to antibiotic"/>
    <property type="evidence" value="ECO:0007669"/>
    <property type="project" value="InterPro"/>
</dbReference>
<accession>A0A161T698</accession>
<dbReference type="Proteomes" id="UP000076510">
    <property type="component" value="Unassembled WGS sequence"/>
</dbReference>
<dbReference type="Gene3D" id="3.40.710.10">
    <property type="entry name" value="DD-peptidase/beta-lactamase superfamily"/>
    <property type="match status" value="1"/>
</dbReference>
<dbReference type="PANTHER" id="PTHR35333">
    <property type="entry name" value="BETA-LACTAMASE"/>
    <property type="match status" value="1"/>
</dbReference>
<organism evidence="2 3">
    <name type="scientific">Rossellomorea marisflavi</name>
    <dbReference type="NCBI Taxonomy" id="189381"/>
    <lineage>
        <taxon>Bacteria</taxon>
        <taxon>Bacillati</taxon>
        <taxon>Bacillota</taxon>
        <taxon>Bacilli</taxon>
        <taxon>Bacillales</taxon>
        <taxon>Bacillaceae</taxon>
        <taxon>Rossellomorea</taxon>
    </lineage>
</organism>
<dbReference type="InterPro" id="IPR000871">
    <property type="entry name" value="Beta-lactam_class-A"/>
</dbReference>
<comment type="caution">
    <text evidence="2">The sequence shown here is derived from an EMBL/GenBank/DDBJ whole genome shotgun (WGS) entry which is preliminary data.</text>
</comment>
<name>A0A161T698_9BACI</name>
<dbReference type="InterPro" id="IPR012338">
    <property type="entry name" value="Beta-lactam/transpept-like"/>
</dbReference>
<reference evidence="3" key="1">
    <citation type="submission" date="2016-01" db="EMBL/GenBank/DDBJ databases">
        <title>Whole genome sequencing of Bhargavaea cecembensis T14.</title>
        <authorList>
            <person name="Hong K.W."/>
        </authorList>
    </citation>
    <scope>NUCLEOTIDE SEQUENCE [LARGE SCALE GENOMIC DNA]</scope>
    <source>
        <strain evidence="3">M19</strain>
    </source>
</reference>
<dbReference type="PANTHER" id="PTHR35333:SF3">
    <property type="entry name" value="BETA-LACTAMASE-TYPE TRANSPEPTIDASE FOLD CONTAINING PROTEIN"/>
    <property type="match status" value="1"/>
</dbReference>
<feature type="domain" description="Beta-lactamase class A catalytic" evidence="1">
    <location>
        <begin position="21"/>
        <end position="231"/>
    </location>
</feature>
<dbReference type="EMBL" id="LQQY01000034">
    <property type="protein sequence ID" value="KZE45240.1"/>
    <property type="molecule type" value="Genomic_DNA"/>
</dbReference>
<gene>
    <name evidence="2" type="ORF">AV649_03320</name>
</gene>
<dbReference type="InterPro" id="IPR045155">
    <property type="entry name" value="Beta-lactam_cat"/>
</dbReference>
<protein>
    <recommendedName>
        <fullName evidence="1">Beta-lactamase class A catalytic domain-containing protein</fullName>
    </recommendedName>
</protein>